<dbReference type="InterPro" id="IPR013783">
    <property type="entry name" value="Ig-like_fold"/>
</dbReference>
<evidence type="ECO:0000313" key="5">
    <source>
        <dbReference type="Proteomes" id="UP001152747"/>
    </source>
</evidence>
<dbReference type="Pfam" id="PF00635">
    <property type="entry name" value="Motile_Sperm"/>
    <property type="match status" value="1"/>
</dbReference>
<protein>
    <recommendedName>
        <fullName evidence="1">Major sperm protein</fullName>
    </recommendedName>
</protein>
<dbReference type="SUPFAM" id="SSF49354">
    <property type="entry name" value="PapD-like"/>
    <property type="match status" value="1"/>
</dbReference>
<comment type="caution">
    <text evidence="4">The sequence shown here is derived from an EMBL/GenBank/DDBJ whole genome shotgun (WGS) entry which is preliminary data.</text>
</comment>
<feature type="compositionally biased region" description="Pro residues" evidence="2">
    <location>
        <begin position="263"/>
        <end position="281"/>
    </location>
</feature>
<dbReference type="InterPro" id="IPR008962">
    <property type="entry name" value="PapD-like_sf"/>
</dbReference>
<dbReference type="InterPro" id="IPR000535">
    <property type="entry name" value="MSP_dom"/>
</dbReference>
<feature type="region of interest" description="Disordered" evidence="2">
    <location>
        <begin position="334"/>
        <end position="377"/>
    </location>
</feature>
<proteinExistence type="predicted"/>
<feature type="domain" description="MSP" evidence="3">
    <location>
        <begin position="10"/>
        <end position="133"/>
    </location>
</feature>
<name>A0A9P1IR52_9PELO</name>
<keyword evidence="1" id="KW-0206">Cytoskeleton</keyword>
<evidence type="ECO:0000313" key="4">
    <source>
        <dbReference type="EMBL" id="CAI5449790.1"/>
    </source>
</evidence>
<feature type="compositionally biased region" description="Basic and acidic residues" evidence="2">
    <location>
        <begin position="165"/>
        <end position="175"/>
    </location>
</feature>
<feature type="region of interest" description="Disordered" evidence="2">
    <location>
        <begin position="234"/>
        <end position="315"/>
    </location>
</feature>
<accession>A0A9P1IR52</accession>
<evidence type="ECO:0000256" key="2">
    <source>
        <dbReference type="SAM" id="MobiDB-lite"/>
    </source>
</evidence>
<dbReference type="PROSITE" id="PS50202">
    <property type="entry name" value="MSP"/>
    <property type="match status" value="1"/>
</dbReference>
<dbReference type="OrthoDB" id="5873870at2759"/>
<gene>
    <name evidence="4" type="ORF">CAMP_LOCUS12427</name>
</gene>
<keyword evidence="1" id="KW-0963">Cytoplasm</keyword>
<evidence type="ECO:0000256" key="1">
    <source>
        <dbReference type="RuleBase" id="RU003425"/>
    </source>
</evidence>
<comment type="function">
    <text evidence="1">Central component in molecular interactions underlying sperm crawling. Forms an extensive filament system that extends from sperm villipoda, along the leading edge of the pseudopod.</text>
</comment>
<keyword evidence="5" id="KW-1185">Reference proteome</keyword>
<dbReference type="AlphaFoldDB" id="A0A9P1IR52"/>
<dbReference type="Proteomes" id="UP001152747">
    <property type="component" value="Unassembled WGS sequence"/>
</dbReference>
<feature type="region of interest" description="Disordered" evidence="2">
    <location>
        <begin position="139"/>
        <end position="205"/>
    </location>
</feature>
<dbReference type="EMBL" id="CANHGI010000004">
    <property type="protein sequence ID" value="CAI5449790.1"/>
    <property type="molecule type" value="Genomic_DNA"/>
</dbReference>
<dbReference type="Gene3D" id="2.60.40.10">
    <property type="entry name" value="Immunoglobulins"/>
    <property type="match status" value="1"/>
</dbReference>
<feature type="compositionally biased region" description="Polar residues" evidence="2">
    <location>
        <begin position="361"/>
        <end position="370"/>
    </location>
</feature>
<evidence type="ECO:0000259" key="3">
    <source>
        <dbReference type="PROSITE" id="PS50202"/>
    </source>
</evidence>
<reference evidence="4" key="1">
    <citation type="submission" date="2022-11" db="EMBL/GenBank/DDBJ databases">
        <authorList>
            <person name="Kikuchi T."/>
        </authorList>
    </citation>
    <scope>NUCLEOTIDE SEQUENCE</scope>
    <source>
        <strain evidence="4">PS1010</strain>
    </source>
</reference>
<organism evidence="4 5">
    <name type="scientific">Caenorhabditis angaria</name>
    <dbReference type="NCBI Taxonomy" id="860376"/>
    <lineage>
        <taxon>Eukaryota</taxon>
        <taxon>Metazoa</taxon>
        <taxon>Ecdysozoa</taxon>
        <taxon>Nematoda</taxon>
        <taxon>Chromadorea</taxon>
        <taxon>Rhabditida</taxon>
        <taxon>Rhabditina</taxon>
        <taxon>Rhabditomorpha</taxon>
        <taxon>Rhabditoidea</taxon>
        <taxon>Rhabditidae</taxon>
        <taxon>Peloderinae</taxon>
        <taxon>Caenorhabditis</taxon>
    </lineage>
</organism>
<sequence>MTSNEGFLRDIIFNPSKSVTYRPIPNKQMAEVAITNNEKTAIIYKWKSTRPGLYKMRPVYGVLGPGDKSSVNLFCKGVKDAQNAPITDRYTCVLAASPSANVNPESIWSNHKYQQKLAQTGKLRKIKLMIVYQGVNDKEKEKNQTEECDEENEKDRVGKMRQKKKADGKAEEKAKDTRKKATLVMFTRKDGDSASGEDDGPDDTAITAPQQQVQWMNLLKPVADAGVYQNKQIANNPQPIPGHPGAIAAAAKSKSKTNLAPAPAAPRPPPPAQSPAPPAPVSAPISAATTSSAASAAPPVAAKSSNASLTKGTGAAPTSVALGVAGTADNVPIAAKSSATNAPIGVKSSGTSGMQAAPEKQASQTNQQQPKDPKSIF</sequence>
<feature type="compositionally biased region" description="Low complexity" evidence="2">
    <location>
        <begin position="282"/>
        <end position="308"/>
    </location>
</feature>